<evidence type="ECO:0000256" key="1">
    <source>
        <dbReference type="ARBA" id="ARBA00005662"/>
    </source>
</evidence>
<dbReference type="PANTHER" id="PTHR33393:SF13">
    <property type="entry name" value="PGA BIOSYNTHESIS PROTEIN CAPA"/>
    <property type="match status" value="1"/>
</dbReference>
<evidence type="ECO:0000313" key="3">
    <source>
        <dbReference type="EMBL" id="MSS64268.1"/>
    </source>
</evidence>
<accession>A0A6L5Y1J8</accession>
<comment type="caution">
    <text evidence="3">The sequence shown here is derived from an EMBL/GenBank/DDBJ whole genome shotgun (WGS) entry which is preliminary data.</text>
</comment>
<dbReference type="InterPro" id="IPR019079">
    <property type="entry name" value="Capsule_synth_CapA"/>
</dbReference>
<protein>
    <submittedName>
        <fullName evidence="3">CapA family protein</fullName>
    </submittedName>
</protein>
<dbReference type="SMART" id="SM00854">
    <property type="entry name" value="PGA_cap"/>
    <property type="match status" value="1"/>
</dbReference>
<keyword evidence="4" id="KW-1185">Reference proteome</keyword>
<organism evidence="3 4">
    <name type="scientific">Velocimicrobium porci</name>
    <dbReference type="NCBI Taxonomy" id="2606634"/>
    <lineage>
        <taxon>Bacteria</taxon>
        <taxon>Bacillati</taxon>
        <taxon>Bacillota</taxon>
        <taxon>Clostridia</taxon>
        <taxon>Lachnospirales</taxon>
        <taxon>Lachnospiraceae</taxon>
        <taxon>Velocimicrobium</taxon>
    </lineage>
</organism>
<dbReference type="SUPFAM" id="SSF56300">
    <property type="entry name" value="Metallo-dependent phosphatases"/>
    <property type="match status" value="1"/>
</dbReference>
<dbReference type="AlphaFoldDB" id="A0A6L5Y1J8"/>
<dbReference type="Pfam" id="PF09587">
    <property type="entry name" value="PGA_cap"/>
    <property type="match status" value="1"/>
</dbReference>
<feature type="domain" description="Capsule synthesis protein CapA" evidence="2">
    <location>
        <begin position="79"/>
        <end position="320"/>
    </location>
</feature>
<evidence type="ECO:0000313" key="4">
    <source>
        <dbReference type="Proteomes" id="UP000482209"/>
    </source>
</evidence>
<sequence>MGLNKKKLMFQIILFLTGVVCFLFLFEQLKSQNRLNNRETENMQKRNRIEIQKEHSNEEEKLMKQDEKQEQKIKEKRTSLAFVGDILFSDGVLDCYDKDGIDGILESSVAEQLSSADITIINNEFPFSNRGKKAADKQFTFRVDPNRVSILNKIGVDVASIANNHTLDFGVDALLDTCETLKNAGIEYLGAGKNFEEAKEIKYRTINQRTIAFIAASRVIPVVDWNAGVDKPGLLTTYDPANVLDLIREAKNKADAVILYVHWGLERKNIPEDYQRNLGRQYIDAGADLVVGSHSHCLQGIEFYKDKPIVYSLGNFIFGTTIEKTVVLKVVIEEDGHMELSVLPCKANHFKTVLIKEKEELDNFYKFYEEISYQVSFVGETEERRVVSTH</sequence>
<dbReference type="CDD" id="cd07381">
    <property type="entry name" value="MPP_CapA"/>
    <property type="match status" value="1"/>
</dbReference>
<dbReference type="Proteomes" id="UP000482209">
    <property type="component" value="Unassembled WGS sequence"/>
</dbReference>
<evidence type="ECO:0000259" key="2">
    <source>
        <dbReference type="SMART" id="SM00854"/>
    </source>
</evidence>
<name>A0A6L5Y1J8_9FIRM</name>
<dbReference type="Gene3D" id="3.60.21.10">
    <property type="match status" value="1"/>
</dbReference>
<reference evidence="3 4" key="1">
    <citation type="submission" date="2019-08" db="EMBL/GenBank/DDBJ databases">
        <title>In-depth cultivation of the pig gut microbiome towards novel bacterial diversity and tailored functional studies.</title>
        <authorList>
            <person name="Wylensek D."/>
            <person name="Hitch T.C.A."/>
            <person name="Clavel T."/>
        </authorList>
    </citation>
    <scope>NUCLEOTIDE SEQUENCE [LARGE SCALE GENOMIC DNA]</scope>
    <source>
        <strain evidence="3 4">WCA-693-APC-MOT-I</strain>
    </source>
</reference>
<gene>
    <name evidence="3" type="ORF">FYJ58_10330</name>
</gene>
<proteinExistence type="inferred from homology"/>
<dbReference type="PANTHER" id="PTHR33393">
    <property type="entry name" value="POLYGLUTAMINE SYNTHESIS ACCESSORY PROTEIN RV0574C-RELATED"/>
    <property type="match status" value="1"/>
</dbReference>
<dbReference type="InterPro" id="IPR029052">
    <property type="entry name" value="Metallo-depent_PP-like"/>
</dbReference>
<comment type="similarity">
    <text evidence="1">Belongs to the CapA family.</text>
</comment>
<dbReference type="InterPro" id="IPR052169">
    <property type="entry name" value="CW_Biosynth-Accessory"/>
</dbReference>
<dbReference type="EMBL" id="VUMT01000015">
    <property type="protein sequence ID" value="MSS64268.1"/>
    <property type="molecule type" value="Genomic_DNA"/>
</dbReference>